<dbReference type="PATRIC" id="fig|1461584.3.peg.1787"/>
<feature type="domain" description="Glycosyltransferase 2-like" evidence="7">
    <location>
        <begin position="50"/>
        <end position="209"/>
    </location>
</feature>
<evidence type="ECO:0000313" key="8">
    <source>
        <dbReference type="EMBL" id="CEA08458.1"/>
    </source>
</evidence>
<dbReference type="AlphaFoldDB" id="A0A078MMD4"/>
<dbReference type="InterPro" id="IPR043148">
    <property type="entry name" value="TagF_C"/>
</dbReference>
<dbReference type="InterPro" id="IPR029044">
    <property type="entry name" value="Nucleotide-diphossugar_trans"/>
</dbReference>
<dbReference type="GO" id="GO:0047355">
    <property type="term" value="F:CDP-glycerol glycerophosphotransferase activity"/>
    <property type="evidence" value="ECO:0007669"/>
    <property type="project" value="InterPro"/>
</dbReference>
<dbReference type="PANTHER" id="PTHR37316:SF3">
    <property type="entry name" value="TEICHOIC ACID GLYCEROL-PHOSPHATE TRANSFERASE"/>
    <property type="match status" value="1"/>
</dbReference>
<dbReference type="Pfam" id="PF04464">
    <property type="entry name" value="Glyphos_transf"/>
    <property type="match status" value="1"/>
</dbReference>
<evidence type="ECO:0000256" key="5">
    <source>
        <dbReference type="ARBA" id="ARBA00022944"/>
    </source>
</evidence>
<comment type="similarity">
    <text evidence="2">Belongs to the CDP-glycerol glycerophosphotransferase family.</text>
</comment>
<comment type="subcellular location">
    <subcellularLocation>
        <location evidence="1">Cell membrane</location>
        <topology evidence="1">Peripheral membrane protein</topology>
    </subcellularLocation>
</comment>
<keyword evidence="5" id="KW-0777">Teichoic acid biosynthesis</keyword>
<dbReference type="InterPro" id="IPR051612">
    <property type="entry name" value="Teichoic_Acid_Biosynth"/>
</dbReference>
<evidence type="ECO:0000256" key="4">
    <source>
        <dbReference type="ARBA" id="ARBA00022679"/>
    </source>
</evidence>
<dbReference type="EMBL" id="LN483070">
    <property type="protein sequence ID" value="CEA08458.1"/>
    <property type="molecule type" value="Genomic_DNA"/>
</dbReference>
<protein>
    <submittedName>
        <fullName evidence="8">CDP-glycerol:poly(Glycerophosphate) glycerophosphotransferase</fullName>
    </submittedName>
</protein>
<keyword evidence="3" id="KW-1003">Cell membrane</keyword>
<dbReference type="SUPFAM" id="SSF53448">
    <property type="entry name" value="Nucleotide-diphospho-sugar transferases"/>
    <property type="match status" value="1"/>
</dbReference>
<dbReference type="GO" id="GO:0019350">
    <property type="term" value="P:teichoic acid biosynthetic process"/>
    <property type="evidence" value="ECO:0007669"/>
    <property type="project" value="UniProtKB-KW"/>
</dbReference>
<evidence type="ECO:0000259" key="7">
    <source>
        <dbReference type="Pfam" id="PF00535"/>
    </source>
</evidence>
<dbReference type="InterPro" id="IPR007554">
    <property type="entry name" value="Glycerophosphate_synth"/>
</dbReference>
<dbReference type="Gene3D" id="3.40.50.11820">
    <property type="match status" value="1"/>
</dbReference>
<organism evidence="8">
    <name type="scientific">Arthrobacter saudimassiliensis</name>
    <dbReference type="NCBI Taxonomy" id="1461584"/>
    <lineage>
        <taxon>Bacteria</taxon>
        <taxon>Bacillati</taxon>
        <taxon>Actinomycetota</taxon>
        <taxon>Actinomycetes</taxon>
        <taxon>Micrococcales</taxon>
        <taxon>Micrococcaceae</taxon>
        <taxon>Arthrobacter</taxon>
    </lineage>
</organism>
<dbReference type="CDD" id="cd00761">
    <property type="entry name" value="Glyco_tranf_GTA_type"/>
    <property type="match status" value="1"/>
</dbReference>
<keyword evidence="4 8" id="KW-0808">Transferase</keyword>
<dbReference type="PANTHER" id="PTHR37316">
    <property type="entry name" value="TEICHOIC ACID GLYCEROL-PHOSPHATE PRIMASE"/>
    <property type="match status" value="1"/>
</dbReference>
<gene>
    <name evidence="8" type="primary">tagF_1</name>
    <name evidence="8" type="ORF">BN1051_01806</name>
</gene>
<dbReference type="InterPro" id="IPR043149">
    <property type="entry name" value="TagF_N"/>
</dbReference>
<evidence type="ECO:0000256" key="6">
    <source>
        <dbReference type="ARBA" id="ARBA00023136"/>
    </source>
</evidence>
<keyword evidence="6" id="KW-0472">Membrane</keyword>
<accession>A0A078MMD4</accession>
<proteinExistence type="inferred from homology"/>
<dbReference type="InterPro" id="IPR001173">
    <property type="entry name" value="Glyco_trans_2-like"/>
</dbReference>
<sequence>MIPERNLLSRMARAAWRNSPELVRSTIRPYLGNKAKKDKSADKAASPLLSVVIPVYNVSSYLDECLQSVLSQDYKTLEVILVDDGSEDGSKEIVARYAAQHKRVKAIYMPHGGNGAARNAGIKIAQGKYITFVDSDDRVKPGAYSAMIAQLEGSGSDFVVGSFSRIRGSREWTPKMTEELHSKSRTISSLTEFPDIMRDVFLWNKVYRRSFWDANVGSIPEGVLYEDQETLARAYLSASAIDIMARPVYIWRMRENNSSITQQKGRVDDLRDRMAAMASVAALVDAQAEPEVRLAWYAKSLGEDLRLYVEKIPNAGIDYWECLRTTVAHLHEQMPGGSLELIPVNERVLAHLIANNRYEDTVQVLIFLKENGGAFRARSIEGSLEAHPGYLALLGADLPRHLLKIHDVDVNVHTSLTGFRWKGTVLSIDVSAYIRGVDAEHFTYSVDAALHNRRTKQVYELDMRQRDDARIDIKSGDKWNSYEHCCFATSLDTKTLANGPDLRNGDEWDLRLRIKAGGLDLETSVTRRDGELLPHQLPIGGRTQFGRVVGQIDRVRGLRLRYVAHPFLAVSAGVRGSKLHVVFDPHAPLPDALVLRTPGHPDVKGGRGERAANAYELSLPSALVNAPKELLSDLYASTQDGALKPIGWVGTNTEWDGLSSPGDSHRLEVTGYGYLRLSSIRWRLSVDGYELLDDGRHLELRGRSSSVGRGEPILDLALVTRRNTVPVEDLRFLPGSDRFIAVFNLAQDRWGEGAQAPESGHYEVVTRYAGQDGRVRHKKALAVGSVLNRLPDERRYKCYRVGITAESRARSLVVKILPPYAQNERGAYAQQQLREQFLTGRGEIDKSIVLLESFSGKGATDSVRPLSEKLADHVPDAKLYWSIADYSVPVPKGAEGVLIYSRRWYELLNTAGTLVNNNNFPPYFRKREGQFYIQTWHGTPLKKIGHHTPRLNITASYRALMEREAEYWDVLIAQNQFSEEVLPAAFGYTGPVIAAGYPRNESLHRAPSGDTEVRRALVRDRLGIDRDRKVVLYAPTWRDNLRTQEGKFDSVAYLDFRVFMEQLGPDYLVLLRGHHNVAGQRVVSASDSYLDVTSYPEVADLYSVADVLVTDYSSCMFDFAGTRKPMIFLAPDIDEYRNVTRGFYIDFEADAPGPIVKTTTELVEQLRRLEEVQAEFLSRYDSFFARYASWDDAEASSRVMKEISILLD</sequence>
<evidence type="ECO:0000256" key="1">
    <source>
        <dbReference type="ARBA" id="ARBA00004202"/>
    </source>
</evidence>
<dbReference type="Gene3D" id="3.90.550.10">
    <property type="entry name" value="Spore Coat Polysaccharide Biosynthesis Protein SpsA, Chain A"/>
    <property type="match status" value="1"/>
</dbReference>
<reference evidence="8" key="1">
    <citation type="submission" date="2014-07" db="EMBL/GenBank/DDBJ databases">
        <authorList>
            <person name="Urmite Genomes Urmite Genomes"/>
        </authorList>
    </citation>
    <scope>NUCLEOTIDE SEQUENCE</scope>
    <source>
        <strain evidence="8">11W110_air</strain>
    </source>
</reference>
<dbReference type="SUPFAM" id="SSF53756">
    <property type="entry name" value="UDP-Glycosyltransferase/glycogen phosphorylase"/>
    <property type="match status" value="1"/>
</dbReference>
<evidence type="ECO:0000256" key="3">
    <source>
        <dbReference type="ARBA" id="ARBA00022475"/>
    </source>
</evidence>
<evidence type="ECO:0000256" key="2">
    <source>
        <dbReference type="ARBA" id="ARBA00010488"/>
    </source>
</evidence>
<dbReference type="Gene3D" id="3.40.50.12580">
    <property type="match status" value="1"/>
</dbReference>
<name>A0A078MMD4_9MICC</name>
<dbReference type="GO" id="GO:0005886">
    <property type="term" value="C:plasma membrane"/>
    <property type="evidence" value="ECO:0007669"/>
    <property type="project" value="UniProtKB-SubCell"/>
</dbReference>
<dbReference type="Pfam" id="PF00535">
    <property type="entry name" value="Glycos_transf_2"/>
    <property type="match status" value="1"/>
</dbReference>